<name>V4AQM1_LOTGI</name>
<dbReference type="InterPro" id="IPR011989">
    <property type="entry name" value="ARM-like"/>
</dbReference>
<dbReference type="GeneID" id="20242963"/>
<dbReference type="PANTHER" id="PTHR46270">
    <property type="entry name" value="ARMADILLO-TYPE FOLD-RELATED"/>
    <property type="match status" value="1"/>
</dbReference>
<dbReference type="AlphaFoldDB" id="V4AQM1"/>
<gene>
    <name evidence="1" type="ORF">LOTGIDRAFT_174998</name>
</gene>
<reference evidence="1 2" key="1">
    <citation type="journal article" date="2013" name="Nature">
        <title>Insights into bilaterian evolution from three spiralian genomes.</title>
        <authorList>
            <person name="Simakov O."/>
            <person name="Marletaz F."/>
            <person name="Cho S.J."/>
            <person name="Edsinger-Gonzales E."/>
            <person name="Havlak P."/>
            <person name="Hellsten U."/>
            <person name="Kuo D.H."/>
            <person name="Larsson T."/>
            <person name="Lv J."/>
            <person name="Arendt D."/>
            <person name="Savage R."/>
            <person name="Osoegawa K."/>
            <person name="de Jong P."/>
            <person name="Grimwood J."/>
            <person name="Chapman J.A."/>
            <person name="Shapiro H."/>
            <person name="Aerts A."/>
            <person name="Otillar R.P."/>
            <person name="Terry A.Y."/>
            <person name="Boore J.L."/>
            <person name="Grigoriev I.V."/>
            <person name="Lindberg D.R."/>
            <person name="Seaver E.C."/>
            <person name="Weisblat D.A."/>
            <person name="Putnam N.H."/>
            <person name="Rokhsar D.S."/>
        </authorList>
    </citation>
    <scope>NUCLEOTIDE SEQUENCE [LARGE SCALE GENOMIC DNA]</scope>
</reference>
<accession>V4AQM1</accession>
<proteinExistence type="predicted"/>
<dbReference type="InterPro" id="IPR016024">
    <property type="entry name" value="ARM-type_fold"/>
</dbReference>
<dbReference type="Proteomes" id="UP000030746">
    <property type="component" value="Unassembled WGS sequence"/>
</dbReference>
<dbReference type="OrthoDB" id="2148946at2759"/>
<organism evidence="1 2">
    <name type="scientific">Lottia gigantea</name>
    <name type="common">Giant owl limpet</name>
    <dbReference type="NCBI Taxonomy" id="225164"/>
    <lineage>
        <taxon>Eukaryota</taxon>
        <taxon>Metazoa</taxon>
        <taxon>Spiralia</taxon>
        <taxon>Lophotrochozoa</taxon>
        <taxon>Mollusca</taxon>
        <taxon>Gastropoda</taxon>
        <taxon>Patellogastropoda</taxon>
        <taxon>Lottioidea</taxon>
        <taxon>Lottiidae</taxon>
        <taxon>Lottia</taxon>
    </lineage>
</organism>
<keyword evidence="2" id="KW-1185">Reference proteome</keyword>
<dbReference type="RefSeq" id="XP_009053339.1">
    <property type="nucleotide sequence ID" value="XM_009055091.1"/>
</dbReference>
<evidence type="ECO:0000313" key="1">
    <source>
        <dbReference type="EMBL" id="ESO95976.1"/>
    </source>
</evidence>
<dbReference type="EMBL" id="KB201555">
    <property type="protein sequence ID" value="ESO95976.1"/>
    <property type="molecule type" value="Genomic_DNA"/>
</dbReference>
<dbReference type="HOGENOM" id="CLU_1278924_0_0_1"/>
<protein>
    <recommendedName>
        <fullName evidence="3">Armadillo repeat-containing domain-containing protein</fullName>
    </recommendedName>
</protein>
<evidence type="ECO:0000313" key="2">
    <source>
        <dbReference type="Proteomes" id="UP000030746"/>
    </source>
</evidence>
<dbReference type="PANTHER" id="PTHR46270:SF2">
    <property type="entry name" value="TIR DOMAIN-CONTAINING PROTEIN"/>
    <property type="match status" value="1"/>
</dbReference>
<dbReference type="SUPFAM" id="SSF48371">
    <property type="entry name" value="ARM repeat"/>
    <property type="match status" value="1"/>
</dbReference>
<evidence type="ECO:0008006" key="3">
    <source>
        <dbReference type="Google" id="ProtNLM"/>
    </source>
</evidence>
<dbReference type="Gene3D" id="1.25.10.10">
    <property type="entry name" value="Leucine-rich Repeat Variant"/>
    <property type="match status" value="1"/>
</dbReference>
<dbReference type="OMA" id="FHEDAKP"/>
<dbReference type="CTD" id="20242963"/>
<sequence length="216" mass="24353">MALIATEKQAKELTAGLDTFQYIVRLMSLAVGRDDINRIKERYMSSDLVLYLNKLTIDGDIVAILKTNILDIFFKMLKAPDREERLRTTICLYNISFNPKGREAIRQHKNLYPCLATIEKLEKDPEIKNNLQGLLANLNPESEPPSRLISKTRHILINYNKEDTGMVKKIVERITAAGIEIWIDYKLGHCDLLGAISEAVAESSVVVRHGAAFAGL</sequence>
<dbReference type="KEGG" id="lgi:LOTGIDRAFT_174998"/>